<comment type="subcellular location">
    <subcellularLocation>
        <location evidence="4 18">Cytoplasm</location>
    </subcellularLocation>
</comment>
<dbReference type="Pfam" id="PF01761">
    <property type="entry name" value="DHQ_synthase"/>
    <property type="match status" value="1"/>
</dbReference>
<name>A0A5J6MNJ9_9PROT</name>
<evidence type="ECO:0000256" key="13">
    <source>
        <dbReference type="ARBA" id="ARBA00022833"/>
    </source>
</evidence>
<dbReference type="OrthoDB" id="9806583at2"/>
<sequence>MSSVSSSAPVSEIGRVAVDLGPRSYDILVGGGLIARAGGLIAPRLKDRRALIVTDATVARFYLDELARSLEAAGIRQESIVLPPGEATKDFRHLEDLANRLLQARIERGSMILALGGGVIGDLTGFAASIVLRGIDFIQIPTTLLAQVDSSVGGKTGINTAQGKNLVGSFYQPRLVLADIDALDTLPRRELLAGYAEVVKYGLINDPAFFTWLETHGADLVDGDGAARRHAVMTSCAAKAAVVAADEREADQRALLNLGHTFGHALEAECGYTGELLHGEAVAIGMVMAFELSAMLGLGPSEDAARVARHLASVGLPTSPAAIGRGFDASRLVHHMRQDKKVKDGRLTFVLARGIGRAFLSRDVEMGQVEALLERSLAA</sequence>
<feature type="binding site" evidence="18">
    <location>
        <position position="278"/>
    </location>
    <ligand>
        <name>Zn(2+)</name>
        <dbReference type="ChEBI" id="CHEBI:29105"/>
    </ligand>
</feature>
<keyword evidence="14 18" id="KW-0520">NAD</keyword>
<dbReference type="GO" id="GO:0009073">
    <property type="term" value="P:aromatic amino acid family biosynthetic process"/>
    <property type="evidence" value="ECO:0007669"/>
    <property type="project" value="UniProtKB-KW"/>
</dbReference>
<comment type="function">
    <text evidence="3 18">Catalyzes the conversion of 3-deoxy-D-arabino-heptulosonate 7-phosphate (DAHP) to dehydroquinate (DHQ).</text>
</comment>
<keyword evidence="17 18" id="KW-0170">Cobalt</keyword>
<dbReference type="Gene3D" id="3.40.50.1970">
    <property type="match status" value="1"/>
</dbReference>
<dbReference type="FunFam" id="3.40.50.1970:FF:000001">
    <property type="entry name" value="3-dehydroquinate synthase"/>
    <property type="match status" value="1"/>
</dbReference>
<gene>
    <name evidence="18 21" type="primary">aroB</name>
    <name evidence="21" type="ORF">FRZ44_45010</name>
</gene>
<evidence type="ECO:0000256" key="5">
    <source>
        <dbReference type="ARBA" id="ARBA00004661"/>
    </source>
</evidence>
<evidence type="ECO:0000313" key="22">
    <source>
        <dbReference type="Proteomes" id="UP000326202"/>
    </source>
</evidence>
<dbReference type="SUPFAM" id="SSF56796">
    <property type="entry name" value="Dehydroquinate synthase-like"/>
    <property type="match status" value="1"/>
</dbReference>
<organism evidence="21 22">
    <name type="scientific">Hypericibacter terrae</name>
    <dbReference type="NCBI Taxonomy" id="2602015"/>
    <lineage>
        <taxon>Bacteria</taxon>
        <taxon>Pseudomonadati</taxon>
        <taxon>Pseudomonadota</taxon>
        <taxon>Alphaproteobacteria</taxon>
        <taxon>Rhodospirillales</taxon>
        <taxon>Dongiaceae</taxon>
        <taxon>Hypericibacter</taxon>
    </lineage>
</organism>
<evidence type="ECO:0000259" key="20">
    <source>
        <dbReference type="Pfam" id="PF24621"/>
    </source>
</evidence>
<evidence type="ECO:0000256" key="6">
    <source>
        <dbReference type="ARBA" id="ARBA00005412"/>
    </source>
</evidence>
<feature type="binding site" evidence="18">
    <location>
        <position position="155"/>
    </location>
    <ligand>
        <name>NAD(+)</name>
        <dbReference type="ChEBI" id="CHEBI:57540"/>
    </ligand>
</feature>
<evidence type="ECO:0000256" key="15">
    <source>
        <dbReference type="ARBA" id="ARBA00023141"/>
    </source>
</evidence>
<dbReference type="PIRSF" id="PIRSF001455">
    <property type="entry name" value="DHQ_synth"/>
    <property type="match status" value="1"/>
</dbReference>
<evidence type="ECO:0000256" key="11">
    <source>
        <dbReference type="ARBA" id="ARBA00022723"/>
    </source>
</evidence>
<keyword evidence="15 18" id="KW-0057">Aromatic amino acid biosynthesis</keyword>
<keyword evidence="13 18" id="KW-0862">Zinc</keyword>
<dbReference type="EMBL" id="CP042906">
    <property type="protein sequence ID" value="QEX19188.1"/>
    <property type="molecule type" value="Genomic_DNA"/>
</dbReference>
<dbReference type="KEGG" id="htq:FRZ44_45010"/>
<evidence type="ECO:0000256" key="7">
    <source>
        <dbReference type="ARBA" id="ARBA00013031"/>
    </source>
</evidence>
<feature type="domain" description="3-dehydroquinate synthase N-terminal" evidence="19">
    <location>
        <begin position="80"/>
        <end position="191"/>
    </location>
</feature>
<dbReference type="Gene3D" id="1.20.1090.10">
    <property type="entry name" value="Dehydroquinate synthase-like - alpha domain"/>
    <property type="match status" value="1"/>
</dbReference>
<reference evidence="21 22" key="1">
    <citation type="submission" date="2019-08" db="EMBL/GenBank/DDBJ databases">
        <title>Hyperibacter terrae gen. nov., sp. nov. and Hyperibacter viscosus sp. nov., two new members in the family Rhodospirillaceae isolated from the rhizosphere of Hypericum perforatum.</title>
        <authorList>
            <person name="Noviana Z."/>
        </authorList>
    </citation>
    <scope>NUCLEOTIDE SEQUENCE [LARGE SCALE GENOMIC DNA]</scope>
    <source>
        <strain evidence="21 22">R5913</strain>
    </source>
</reference>
<dbReference type="InterPro" id="IPR030963">
    <property type="entry name" value="DHQ_synth_fam"/>
</dbReference>
<evidence type="ECO:0000256" key="2">
    <source>
        <dbReference type="ARBA" id="ARBA00001911"/>
    </source>
</evidence>
<proteinExistence type="inferred from homology"/>
<evidence type="ECO:0000256" key="16">
    <source>
        <dbReference type="ARBA" id="ARBA00023239"/>
    </source>
</evidence>
<dbReference type="InterPro" id="IPR050071">
    <property type="entry name" value="Dehydroquinate_synthase"/>
</dbReference>
<dbReference type="InterPro" id="IPR030960">
    <property type="entry name" value="DHQS/DOIS_N"/>
</dbReference>
<dbReference type="GO" id="GO:0000166">
    <property type="term" value="F:nucleotide binding"/>
    <property type="evidence" value="ECO:0007669"/>
    <property type="project" value="UniProtKB-KW"/>
</dbReference>
<comment type="catalytic activity">
    <reaction evidence="1 18">
        <text>7-phospho-2-dehydro-3-deoxy-D-arabino-heptonate = 3-dehydroquinate + phosphate</text>
        <dbReference type="Rhea" id="RHEA:21968"/>
        <dbReference type="ChEBI" id="CHEBI:32364"/>
        <dbReference type="ChEBI" id="CHEBI:43474"/>
        <dbReference type="ChEBI" id="CHEBI:58394"/>
        <dbReference type="EC" id="4.2.3.4"/>
    </reaction>
</comment>
<dbReference type="GO" id="GO:0009423">
    <property type="term" value="P:chorismate biosynthetic process"/>
    <property type="evidence" value="ECO:0007669"/>
    <property type="project" value="UniProtKB-UniRule"/>
</dbReference>
<evidence type="ECO:0000256" key="18">
    <source>
        <dbReference type="HAMAP-Rule" id="MF_00110"/>
    </source>
</evidence>
<dbReference type="PANTHER" id="PTHR43622:SF7">
    <property type="entry name" value="3-DEHYDROQUINATE SYNTHASE, CHLOROPLASTIC"/>
    <property type="match status" value="1"/>
</dbReference>
<comment type="cofactor">
    <cofactor evidence="18">
        <name>Co(2+)</name>
        <dbReference type="ChEBI" id="CHEBI:48828"/>
    </cofactor>
    <cofactor evidence="18">
        <name>Zn(2+)</name>
        <dbReference type="ChEBI" id="CHEBI:29105"/>
    </cofactor>
    <text evidence="18">Binds 1 divalent metal cation per subunit. Can use either Co(2+) or Zn(2+).</text>
</comment>
<dbReference type="EC" id="4.2.3.4" evidence="7 18"/>
<evidence type="ECO:0000256" key="12">
    <source>
        <dbReference type="ARBA" id="ARBA00022741"/>
    </source>
</evidence>
<comment type="pathway">
    <text evidence="5 18">Metabolic intermediate biosynthesis; chorismate biosynthesis; chorismate from D-erythrose 4-phosphate and phosphoenolpyruvate: step 2/7.</text>
</comment>
<keyword evidence="9 18" id="KW-0963">Cytoplasm</keyword>
<dbReference type="Pfam" id="PF24621">
    <property type="entry name" value="DHQS_C"/>
    <property type="match status" value="1"/>
</dbReference>
<evidence type="ECO:0000256" key="14">
    <source>
        <dbReference type="ARBA" id="ARBA00023027"/>
    </source>
</evidence>
<feature type="domain" description="3-dehydroquinate synthase C-terminal" evidence="20">
    <location>
        <begin position="194"/>
        <end position="342"/>
    </location>
</feature>
<protein>
    <recommendedName>
        <fullName evidence="8 18">3-dehydroquinate synthase</fullName>
        <shortName evidence="18">DHQS</shortName>
        <ecNumber evidence="7 18">4.2.3.4</ecNumber>
    </recommendedName>
</protein>
<comment type="similarity">
    <text evidence="6 18">Belongs to the sugar phosphate cyclases superfamily. Dehydroquinate synthase family.</text>
</comment>
<feature type="binding site" evidence="18">
    <location>
        <begin position="118"/>
        <end position="122"/>
    </location>
    <ligand>
        <name>NAD(+)</name>
        <dbReference type="ChEBI" id="CHEBI:57540"/>
    </ligand>
</feature>
<dbReference type="AlphaFoldDB" id="A0A5J6MNJ9"/>
<evidence type="ECO:0000256" key="9">
    <source>
        <dbReference type="ARBA" id="ARBA00022490"/>
    </source>
</evidence>
<evidence type="ECO:0000256" key="4">
    <source>
        <dbReference type="ARBA" id="ARBA00004496"/>
    </source>
</evidence>
<feature type="binding site" evidence="18">
    <location>
        <position position="164"/>
    </location>
    <ligand>
        <name>NAD(+)</name>
        <dbReference type="ChEBI" id="CHEBI:57540"/>
    </ligand>
</feature>
<comment type="caution">
    <text evidence="18">Lacks conserved residue(s) required for the propagation of feature annotation.</text>
</comment>
<comment type="cofactor">
    <cofactor evidence="2 18">
        <name>NAD(+)</name>
        <dbReference type="ChEBI" id="CHEBI:57540"/>
    </cofactor>
</comment>
<dbReference type="GO" id="GO:0003856">
    <property type="term" value="F:3-dehydroquinate synthase activity"/>
    <property type="evidence" value="ECO:0007669"/>
    <property type="project" value="UniProtKB-UniRule"/>
</dbReference>
<dbReference type="GO" id="GO:0008652">
    <property type="term" value="P:amino acid biosynthetic process"/>
    <property type="evidence" value="ECO:0007669"/>
    <property type="project" value="UniProtKB-KW"/>
</dbReference>
<evidence type="ECO:0000259" key="19">
    <source>
        <dbReference type="Pfam" id="PF01761"/>
    </source>
</evidence>
<evidence type="ECO:0000256" key="10">
    <source>
        <dbReference type="ARBA" id="ARBA00022605"/>
    </source>
</evidence>
<dbReference type="PANTHER" id="PTHR43622">
    <property type="entry name" value="3-DEHYDROQUINATE SYNTHASE"/>
    <property type="match status" value="1"/>
</dbReference>
<dbReference type="RefSeq" id="WP_151179276.1">
    <property type="nucleotide sequence ID" value="NZ_CP042906.1"/>
</dbReference>
<evidence type="ECO:0000256" key="3">
    <source>
        <dbReference type="ARBA" id="ARBA00003485"/>
    </source>
</evidence>
<evidence type="ECO:0000313" key="21">
    <source>
        <dbReference type="EMBL" id="QEX19188.1"/>
    </source>
</evidence>
<keyword evidence="16 18" id="KW-0456">Lyase</keyword>
<keyword evidence="22" id="KW-1185">Reference proteome</keyword>
<dbReference type="NCBIfam" id="TIGR01357">
    <property type="entry name" value="aroB"/>
    <property type="match status" value="1"/>
</dbReference>
<evidence type="ECO:0000256" key="1">
    <source>
        <dbReference type="ARBA" id="ARBA00001393"/>
    </source>
</evidence>
<dbReference type="GO" id="GO:0005737">
    <property type="term" value="C:cytoplasm"/>
    <property type="evidence" value="ECO:0007669"/>
    <property type="project" value="UniProtKB-SubCell"/>
</dbReference>
<evidence type="ECO:0000256" key="8">
    <source>
        <dbReference type="ARBA" id="ARBA00017684"/>
    </source>
</evidence>
<dbReference type="InterPro" id="IPR016037">
    <property type="entry name" value="DHQ_synth_AroB"/>
</dbReference>
<keyword evidence="11 18" id="KW-0479">Metal-binding</keyword>
<feature type="binding site" evidence="18">
    <location>
        <begin position="142"/>
        <end position="143"/>
    </location>
    <ligand>
        <name>NAD(+)</name>
        <dbReference type="ChEBI" id="CHEBI:57540"/>
    </ligand>
</feature>
<dbReference type="Proteomes" id="UP000326202">
    <property type="component" value="Chromosome"/>
</dbReference>
<dbReference type="InterPro" id="IPR056179">
    <property type="entry name" value="DHQS_C"/>
</dbReference>
<feature type="binding site" evidence="18">
    <location>
        <position position="260"/>
    </location>
    <ligand>
        <name>Zn(2+)</name>
        <dbReference type="ChEBI" id="CHEBI:29105"/>
    </ligand>
</feature>
<accession>A0A5J6MNJ9</accession>
<dbReference type="CDD" id="cd08195">
    <property type="entry name" value="DHQS"/>
    <property type="match status" value="1"/>
</dbReference>
<dbReference type="GO" id="GO:0046872">
    <property type="term" value="F:metal ion binding"/>
    <property type="evidence" value="ECO:0007669"/>
    <property type="project" value="UniProtKB-KW"/>
</dbReference>
<keyword evidence="10 18" id="KW-0028">Amino-acid biosynthesis</keyword>
<evidence type="ECO:0000256" key="17">
    <source>
        <dbReference type="ARBA" id="ARBA00023285"/>
    </source>
</evidence>
<dbReference type="UniPathway" id="UPA00053">
    <property type="reaction ID" value="UER00085"/>
</dbReference>
<keyword evidence="12 18" id="KW-0547">Nucleotide-binding</keyword>
<feature type="binding site" evidence="18">
    <location>
        <position position="197"/>
    </location>
    <ligand>
        <name>Zn(2+)</name>
        <dbReference type="ChEBI" id="CHEBI:29105"/>
    </ligand>
</feature>
<dbReference type="HAMAP" id="MF_00110">
    <property type="entry name" value="DHQ_synthase"/>
    <property type="match status" value="1"/>
</dbReference>